<dbReference type="GO" id="GO:0044718">
    <property type="term" value="P:siderophore transmembrane transport"/>
    <property type="evidence" value="ECO:0007669"/>
    <property type="project" value="TreeGrafter"/>
</dbReference>
<evidence type="ECO:0000256" key="5">
    <source>
        <dbReference type="ARBA" id="ARBA00022729"/>
    </source>
</evidence>
<keyword evidence="6 11" id="KW-0798">TonB box</keyword>
<dbReference type="NCBIfam" id="TIGR04057">
    <property type="entry name" value="SusC_RagA_signa"/>
    <property type="match status" value="1"/>
</dbReference>
<keyword evidence="7 10" id="KW-0472">Membrane</keyword>
<sequence length="1001" mass="110022">MRIKHFLLLLLITGLTSGGIYAQERVISGVILDEMDQGPLVGANIVLKGTTIGTITDAEGKYSLKVPGNIASEVLVVSYIGYKKKEVPIDNRTQINVSLSMDVQELGEVVVTSFGIEQEKKSINYAVQELESKELVEGRQENLVNALQGKIAGVQITSASGAPGASSEILIRGATSLSGNNQPLFVVDGIPIDNSAVEGGGNRAMDINPNDIESLTVLKGPAAAALYGLDAANGAIIITTKKGAAGRVKVDVSSSLSIDKAMRFPEQQGMYSRGTQGLSDLESRYSWGPMFRRDEKVYDNLGDFFRTGVSHKEDISISGGSEKATFYLSASNFDQKGIIPETDYNRTSILLKGSAQLSEKLQVGASANYIMTKNKRGLSGDSGGWLLNLMSWPRDDNMSVYENPDGTKRWLIPSLGTNQSDNPLWTAHNNPVDDNVDRILANAFISYDPFDWMNITYRIGRDRYSQYYSRLVSPNTGGTPDGAMRELERQRQITTSTFNISMDKKIGENFRVSLLMGNNVQEDKGRSLTTSGSGFINPSLFSINNMETVRAEQYKSLRRVVGVYGDLKIDYKGMAYINFTGRNDWSSTLPKNNNSFFYPSVSAGVIFSEFIGGDKYFFSFGKLRASYAEVGADTGPYKLSPVLDRSYRKGGKFKNYHTAGNPNLKPETTISKEIGAELKFFHGRLGVDFSLYDTESRDMIITTRITPASGYIIQTFNSGTIVNKGVELMLTGQPLKGDFNWTIDANISRNTSELKELPSFVSEFPQTYAQLTGTGRGSSLIGEPVLGVVGAAYKRTEEGRMVIGEDGYPVIDDEKQFIADRTPDWIIGLTNTVEYKNFTLSMLWDFRIGGDVWNVTKNRLVSYGLSKETERRNTGIVFDGVVEVEEGVYEENTKEVVLTESFYRYNYGAVDENFIEDGSWARLRFLSLGYRLPQNLVSRWGMSDFSINITGRNLLLFTPYSGSDPETSSVGASIGGSGTAGLDYGNVPSTRGLTIGFKASF</sequence>
<feature type="domain" description="TonB-dependent receptor plug" evidence="13">
    <location>
        <begin position="120"/>
        <end position="235"/>
    </location>
</feature>
<evidence type="ECO:0000256" key="7">
    <source>
        <dbReference type="ARBA" id="ARBA00023136"/>
    </source>
</evidence>
<gene>
    <name evidence="14" type="ORF">AAG747_22940</name>
</gene>
<keyword evidence="3 10" id="KW-1134">Transmembrane beta strand</keyword>
<evidence type="ECO:0000256" key="6">
    <source>
        <dbReference type="ARBA" id="ARBA00023077"/>
    </source>
</evidence>
<evidence type="ECO:0000256" key="9">
    <source>
        <dbReference type="ARBA" id="ARBA00023237"/>
    </source>
</evidence>
<keyword evidence="4 10" id="KW-0812">Transmembrane</keyword>
<evidence type="ECO:0000313" key="14">
    <source>
        <dbReference type="EMBL" id="MEN7550796.1"/>
    </source>
</evidence>
<comment type="similarity">
    <text evidence="10 11">Belongs to the TonB-dependent receptor family.</text>
</comment>
<dbReference type="Proteomes" id="UP001403385">
    <property type="component" value="Unassembled WGS sequence"/>
</dbReference>
<dbReference type="InterPro" id="IPR023996">
    <property type="entry name" value="TonB-dep_OMP_SusC/RagA"/>
</dbReference>
<keyword evidence="9 10" id="KW-0998">Cell outer membrane</keyword>
<dbReference type="GO" id="GO:0009279">
    <property type="term" value="C:cell outer membrane"/>
    <property type="evidence" value="ECO:0007669"/>
    <property type="project" value="UniProtKB-SubCell"/>
</dbReference>
<comment type="caution">
    <text evidence="14">The sequence shown here is derived from an EMBL/GenBank/DDBJ whole genome shotgun (WGS) entry which is preliminary data.</text>
</comment>
<name>A0AAW9SIZ1_9BACT</name>
<dbReference type="Gene3D" id="2.170.130.10">
    <property type="entry name" value="TonB-dependent receptor, plug domain"/>
    <property type="match status" value="1"/>
</dbReference>
<dbReference type="Gene3D" id="2.40.170.20">
    <property type="entry name" value="TonB-dependent receptor, beta-barrel domain"/>
    <property type="match status" value="1"/>
</dbReference>
<evidence type="ECO:0000256" key="1">
    <source>
        <dbReference type="ARBA" id="ARBA00004571"/>
    </source>
</evidence>
<dbReference type="PANTHER" id="PTHR30069:SF29">
    <property type="entry name" value="HEMOGLOBIN AND HEMOGLOBIN-HAPTOGLOBIN-BINDING PROTEIN 1-RELATED"/>
    <property type="match status" value="1"/>
</dbReference>
<comment type="subcellular location">
    <subcellularLocation>
        <location evidence="1 10">Cell outer membrane</location>
        <topology evidence="1 10">Multi-pass membrane protein</topology>
    </subcellularLocation>
</comment>
<dbReference type="GO" id="GO:0015344">
    <property type="term" value="F:siderophore uptake transmembrane transporter activity"/>
    <property type="evidence" value="ECO:0007669"/>
    <property type="project" value="TreeGrafter"/>
</dbReference>
<evidence type="ECO:0000256" key="11">
    <source>
        <dbReference type="RuleBase" id="RU003357"/>
    </source>
</evidence>
<dbReference type="InterPro" id="IPR023997">
    <property type="entry name" value="TonB-dep_OMP_SusC/RagA_CS"/>
</dbReference>
<protein>
    <submittedName>
        <fullName evidence="14">SusC/RagA family TonB-linked outer membrane protein</fullName>
    </submittedName>
</protein>
<evidence type="ECO:0000313" key="15">
    <source>
        <dbReference type="Proteomes" id="UP001403385"/>
    </source>
</evidence>
<keyword evidence="8" id="KW-0675">Receptor</keyword>
<evidence type="ECO:0000256" key="3">
    <source>
        <dbReference type="ARBA" id="ARBA00022452"/>
    </source>
</evidence>
<keyword evidence="15" id="KW-1185">Reference proteome</keyword>
<dbReference type="InterPro" id="IPR012910">
    <property type="entry name" value="Plug_dom"/>
</dbReference>
<dbReference type="PANTHER" id="PTHR30069">
    <property type="entry name" value="TONB-DEPENDENT OUTER MEMBRANE RECEPTOR"/>
    <property type="match status" value="1"/>
</dbReference>
<dbReference type="PROSITE" id="PS52016">
    <property type="entry name" value="TONB_DEPENDENT_REC_3"/>
    <property type="match status" value="1"/>
</dbReference>
<dbReference type="AlphaFoldDB" id="A0AAW9SIZ1"/>
<evidence type="ECO:0000259" key="13">
    <source>
        <dbReference type="Pfam" id="PF07715"/>
    </source>
</evidence>
<organism evidence="14 15">
    <name type="scientific">Rapidithrix thailandica</name>
    <dbReference type="NCBI Taxonomy" id="413964"/>
    <lineage>
        <taxon>Bacteria</taxon>
        <taxon>Pseudomonadati</taxon>
        <taxon>Bacteroidota</taxon>
        <taxon>Cytophagia</taxon>
        <taxon>Cytophagales</taxon>
        <taxon>Flammeovirgaceae</taxon>
        <taxon>Rapidithrix</taxon>
    </lineage>
</organism>
<dbReference type="RefSeq" id="WP_346823577.1">
    <property type="nucleotide sequence ID" value="NZ_JBDKWZ010000016.1"/>
</dbReference>
<dbReference type="InterPro" id="IPR039426">
    <property type="entry name" value="TonB-dep_rcpt-like"/>
</dbReference>
<evidence type="ECO:0000256" key="4">
    <source>
        <dbReference type="ARBA" id="ARBA00022692"/>
    </source>
</evidence>
<evidence type="ECO:0000256" key="2">
    <source>
        <dbReference type="ARBA" id="ARBA00022448"/>
    </source>
</evidence>
<dbReference type="Pfam" id="PF13715">
    <property type="entry name" value="CarbopepD_reg_2"/>
    <property type="match status" value="1"/>
</dbReference>
<dbReference type="EMBL" id="JBDKWZ010000016">
    <property type="protein sequence ID" value="MEN7550796.1"/>
    <property type="molecule type" value="Genomic_DNA"/>
</dbReference>
<keyword evidence="2 10" id="KW-0813">Transport</keyword>
<proteinExistence type="inferred from homology"/>
<dbReference type="SUPFAM" id="SSF49464">
    <property type="entry name" value="Carboxypeptidase regulatory domain-like"/>
    <property type="match status" value="1"/>
</dbReference>
<dbReference type="InterPro" id="IPR008969">
    <property type="entry name" value="CarboxyPept-like_regulatory"/>
</dbReference>
<accession>A0AAW9SIZ1</accession>
<dbReference type="InterPro" id="IPR000531">
    <property type="entry name" value="Beta-barrel_TonB"/>
</dbReference>
<evidence type="ECO:0000259" key="12">
    <source>
        <dbReference type="Pfam" id="PF00593"/>
    </source>
</evidence>
<dbReference type="Pfam" id="PF07715">
    <property type="entry name" value="Plug"/>
    <property type="match status" value="1"/>
</dbReference>
<feature type="domain" description="TonB-dependent receptor-like beta-barrel" evidence="12">
    <location>
        <begin position="388"/>
        <end position="954"/>
    </location>
</feature>
<reference evidence="14 15" key="1">
    <citation type="submission" date="2024-04" db="EMBL/GenBank/DDBJ databases">
        <title>Novel genus in family Flammeovirgaceae.</title>
        <authorList>
            <person name="Nguyen T.H."/>
            <person name="Vuong T.Q."/>
            <person name="Le H."/>
            <person name="Kim S.-G."/>
        </authorList>
    </citation>
    <scope>NUCLEOTIDE SEQUENCE [LARGE SCALE GENOMIC DNA]</scope>
    <source>
        <strain evidence="14 15">JCM 23209</strain>
    </source>
</reference>
<dbReference type="InterPro" id="IPR037066">
    <property type="entry name" value="Plug_dom_sf"/>
</dbReference>
<dbReference type="InterPro" id="IPR036942">
    <property type="entry name" value="Beta-barrel_TonB_sf"/>
</dbReference>
<dbReference type="NCBIfam" id="TIGR04056">
    <property type="entry name" value="OMP_RagA_SusC"/>
    <property type="match status" value="1"/>
</dbReference>
<evidence type="ECO:0000256" key="10">
    <source>
        <dbReference type="PROSITE-ProRule" id="PRU01360"/>
    </source>
</evidence>
<dbReference type="Gene3D" id="2.60.40.1120">
    <property type="entry name" value="Carboxypeptidase-like, regulatory domain"/>
    <property type="match status" value="1"/>
</dbReference>
<keyword evidence="5" id="KW-0732">Signal</keyword>
<dbReference type="Pfam" id="PF00593">
    <property type="entry name" value="TonB_dep_Rec_b-barrel"/>
    <property type="match status" value="1"/>
</dbReference>
<evidence type="ECO:0000256" key="8">
    <source>
        <dbReference type="ARBA" id="ARBA00023170"/>
    </source>
</evidence>
<dbReference type="SUPFAM" id="SSF56935">
    <property type="entry name" value="Porins"/>
    <property type="match status" value="1"/>
</dbReference>